<protein>
    <submittedName>
        <fullName evidence="1">Uncharacterized protein</fullName>
    </submittedName>
</protein>
<name>A0A1I0CJZ7_9FIRM</name>
<dbReference type="EMBL" id="FOHN01000010">
    <property type="protein sequence ID" value="SET19500.1"/>
    <property type="molecule type" value="Genomic_DNA"/>
</dbReference>
<dbReference type="AlphaFoldDB" id="A0A1I0CJZ7"/>
<gene>
    <name evidence="1" type="ORF">SAMN04487772_11034</name>
</gene>
<organism evidence="1 2">
    <name type="scientific">[Clostridium] polysaccharolyticum</name>
    <dbReference type="NCBI Taxonomy" id="29364"/>
    <lineage>
        <taxon>Bacteria</taxon>
        <taxon>Bacillati</taxon>
        <taxon>Bacillota</taxon>
        <taxon>Clostridia</taxon>
        <taxon>Lachnospirales</taxon>
        <taxon>Lachnospiraceae</taxon>
    </lineage>
</organism>
<reference evidence="1 2" key="1">
    <citation type="submission" date="2016-10" db="EMBL/GenBank/DDBJ databases">
        <authorList>
            <person name="de Groot N.N."/>
        </authorList>
    </citation>
    <scope>NUCLEOTIDE SEQUENCE [LARGE SCALE GENOMIC DNA]</scope>
    <source>
        <strain evidence="1 2">DSM 1801</strain>
    </source>
</reference>
<evidence type="ECO:0000313" key="2">
    <source>
        <dbReference type="Proteomes" id="UP000199800"/>
    </source>
</evidence>
<dbReference type="Proteomes" id="UP000199800">
    <property type="component" value="Unassembled WGS sequence"/>
</dbReference>
<proteinExistence type="predicted"/>
<sequence length="76" mass="8912">MRRMEFKMERQGLIEIGQEVKIREGKLPTLYYYVIEPAVAMSGNFAFGERLKSRTGKIIDIKETEKGFYVEAEFDE</sequence>
<keyword evidence="2" id="KW-1185">Reference proteome</keyword>
<evidence type="ECO:0000313" key="1">
    <source>
        <dbReference type="EMBL" id="SET19500.1"/>
    </source>
</evidence>
<accession>A0A1I0CJZ7</accession>
<dbReference type="RefSeq" id="WP_177180696.1">
    <property type="nucleotide sequence ID" value="NZ_FOHN01000010.1"/>
</dbReference>